<keyword evidence="5 7" id="KW-1133">Transmembrane helix</keyword>
<feature type="transmembrane region" description="Helical" evidence="7">
    <location>
        <begin position="115"/>
        <end position="136"/>
    </location>
</feature>
<evidence type="ECO:0000256" key="1">
    <source>
        <dbReference type="ARBA" id="ARBA00004651"/>
    </source>
</evidence>
<evidence type="ECO:0000256" key="7">
    <source>
        <dbReference type="SAM" id="Phobius"/>
    </source>
</evidence>
<comment type="subcellular location">
    <subcellularLocation>
        <location evidence="1">Cell membrane</location>
        <topology evidence="1">Multi-pass membrane protein</topology>
    </subcellularLocation>
</comment>
<dbReference type="EMBL" id="JBHRZN010000001">
    <property type="protein sequence ID" value="MFC3849126.1"/>
    <property type="molecule type" value="Genomic_DNA"/>
</dbReference>
<keyword evidence="10" id="KW-1185">Reference proteome</keyword>
<evidence type="ECO:0000256" key="2">
    <source>
        <dbReference type="ARBA" id="ARBA00006162"/>
    </source>
</evidence>
<feature type="domain" description="EccD-like transmembrane" evidence="8">
    <location>
        <begin position="117"/>
        <end position="452"/>
    </location>
</feature>
<comment type="similarity">
    <text evidence="2">Belongs to the EccD/Snm4 family.</text>
</comment>
<feature type="transmembrane region" description="Helical" evidence="7">
    <location>
        <begin position="320"/>
        <end position="340"/>
    </location>
</feature>
<organism evidence="9 10">
    <name type="scientific">Corynebacterium hansenii</name>
    <dbReference type="NCBI Taxonomy" id="394964"/>
    <lineage>
        <taxon>Bacteria</taxon>
        <taxon>Bacillati</taxon>
        <taxon>Actinomycetota</taxon>
        <taxon>Actinomycetes</taxon>
        <taxon>Mycobacteriales</taxon>
        <taxon>Corynebacteriaceae</taxon>
        <taxon>Corynebacterium</taxon>
    </lineage>
</organism>
<evidence type="ECO:0000259" key="8">
    <source>
        <dbReference type="Pfam" id="PF19053"/>
    </source>
</evidence>
<keyword evidence="6 7" id="KW-0472">Membrane</keyword>
<proteinExistence type="inferred from homology"/>
<feature type="transmembrane region" description="Helical" evidence="7">
    <location>
        <begin position="233"/>
        <end position="257"/>
    </location>
</feature>
<dbReference type="RefSeq" id="WP_290291219.1">
    <property type="nucleotide sequence ID" value="NZ_CP047211.1"/>
</dbReference>
<gene>
    <name evidence="9" type="primary">eccD</name>
    <name evidence="9" type="ORF">ACFORJ_02945</name>
</gene>
<evidence type="ECO:0000313" key="10">
    <source>
        <dbReference type="Proteomes" id="UP001595751"/>
    </source>
</evidence>
<evidence type="ECO:0000256" key="4">
    <source>
        <dbReference type="ARBA" id="ARBA00022692"/>
    </source>
</evidence>
<feature type="transmembrane region" description="Helical" evidence="7">
    <location>
        <begin position="142"/>
        <end position="163"/>
    </location>
</feature>
<evidence type="ECO:0000256" key="3">
    <source>
        <dbReference type="ARBA" id="ARBA00022475"/>
    </source>
</evidence>
<feature type="transmembrane region" description="Helical" evidence="7">
    <location>
        <begin position="397"/>
        <end position="418"/>
    </location>
</feature>
<sequence length="458" mass="44238">MSPTASMLRIRVDLLPGDGPARRADLLVPAEAPVAAVLPEMLDMFGSGAAPGASWRARLPDGTIADPESGLAGAGVRDGDRIVIVDDPGPAPPPMVIDVADVLADGAPGVGVADAAVGLSAASAATVATVAGVLAMSPQDPVLAAGVAGAIALAAGGGLRIALRRGGSAATALFLACQVLVFASVAGAVLTGIRAADVGADWRFAAGLVPGALVASSALLVPWPARRDVSAALTAAGAGGAAMAVGASGYAAALAWSGEVLPAAALTIALAVIGVAAAPGLAVAAAGVRVPRIPAAGEPFPDDPDPDDPVDAVASRAGRLLDGMVAGWAAVLVAAAAPIAAGSPDGWSTGLLAAATVLCLIQSRGHARLIPSAALGCAGAALLIGLALAQWDAGRWPIALLLIAPPLAATAVAAVPAARVTPTMRRVLELVEAVSIAVSLPLAAVVAGIPELAAGLVR</sequence>
<dbReference type="Pfam" id="PF19053">
    <property type="entry name" value="EccD"/>
    <property type="match status" value="1"/>
</dbReference>
<keyword evidence="3" id="KW-1003">Cell membrane</keyword>
<feature type="transmembrane region" description="Helical" evidence="7">
    <location>
        <begin position="202"/>
        <end position="221"/>
    </location>
</feature>
<evidence type="ECO:0000256" key="5">
    <source>
        <dbReference type="ARBA" id="ARBA00022989"/>
    </source>
</evidence>
<feature type="transmembrane region" description="Helical" evidence="7">
    <location>
        <begin position="430"/>
        <end position="449"/>
    </location>
</feature>
<reference evidence="10" key="1">
    <citation type="journal article" date="2019" name="Int. J. Syst. Evol. Microbiol.">
        <title>The Global Catalogue of Microorganisms (GCM) 10K type strain sequencing project: providing services to taxonomists for standard genome sequencing and annotation.</title>
        <authorList>
            <consortium name="The Broad Institute Genomics Platform"/>
            <consortium name="The Broad Institute Genome Sequencing Center for Infectious Disease"/>
            <person name="Wu L."/>
            <person name="Ma J."/>
        </authorList>
    </citation>
    <scope>NUCLEOTIDE SEQUENCE [LARGE SCALE GENOMIC DNA]</scope>
    <source>
        <strain evidence="10">CCUG 53252</strain>
    </source>
</reference>
<protein>
    <submittedName>
        <fullName evidence="9">Type VII secretion integral membrane protein EccD</fullName>
    </submittedName>
</protein>
<accession>A0ABV7ZM26</accession>
<comment type="caution">
    <text evidence="9">The sequence shown here is derived from an EMBL/GenBank/DDBJ whole genome shotgun (WGS) entry which is preliminary data.</text>
</comment>
<feature type="transmembrane region" description="Helical" evidence="7">
    <location>
        <begin position="170"/>
        <end position="190"/>
    </location>
</feature>
<dbReference type="InterPro" id="IPR006707">
    <property type="entry name" value="T7SS_EccD"/>
</dbReference>
<feature type="transmembrane region" description="Helical" evidence="7">
    <location>
        <begin position="263"/>
        <end position="288"/>
    </location>
</feature>
<name>A0ABV7ZM26_9CORY</name>
<dbReference type="InterPro" id="IPR024962">
    <property type="entry name" value="YukD-like"/>
</dbReference>
<keyword evidence="4 7" id="KW-0812">Transmembrane</keyword>
<dbReference type="InterPro" id="IPR044049">
    <property type="entry name" value="EccD_transm"/>
</dbReference>
<feature type="transmembrane region" description="Helical" evidence="7">
    <location>
        <begin position="369"/>
        <end position="391"/>
    </location>
</feature>
<evidence type="ECO:0000313" key="9">
    <source>
        <dbReference type="EMBL" id="MFC3849126.1"/>
    </source>
</evidence>
<dbReference type="NCBIfam" id="TIGR03920">
    <property type="entry name" value="T7SS_EccD"/>
    <property type="match status" value="1"/>
</dbReference>
<dbReference type="Proteomes" id="UP001595751">
    <property type="component" value="Unassembled WGS sequence"/>
</dbReference>
<dbReference type="Gene3D" id="3.10.20.90">
    <property type="entry name" value="Phosphatidylinositol 3-kinase Catalytic Subunit, Chain A, domain 1"/>
    <property type="match status" value="1"/>
</dbReference>
<evidence type="ECO:0000256" key="6">
    <source>
        <dbReference type="ARBA" id="ARBA00023136"/>
    </source>
</evidence>
<dbReference type="Pfam" id="PF08817">
    <property type="entry name" value="YukD"/>
    <property type="match status" value="1"/>
</dbReference>